<dbReference type="AlphaFoldDB" id="V6K604"/>
<dbReference type="RefSeq" id="WP_023550854.1">
    <property type="nucleotide sequence ID" value="NZ_CM002285.1"/>
</dbReference>
<evidence type="ECO:0008006" key="3">
    <source>
        <dbReference type="Google" id="ProtNLM"/>
    </source>
</evidence>
<dbReference type="Gene3D" id="2.60.120.40">
    <property type="match status" value="1"/>
</dbReference>
<sequence length="186" mass="19724">MSNLPVPSLAAPVTGFPISQSYLTSQVYNPLTFAFNKPIFNAVQASTTDTLTSGISWTSLTFKDSAGIYQDTYGGHSLTTNPSRYVAQVAGWYTINGCATFSTTSTTGERGVRIAKNGTQVQGMCTMLQAPTTTSVSPAIPTPTRDVFLNAGDYVEVQALQNSGVQLTTIAGTDLSSGLYVRFSHV</sequence>
<comment type="caution">
    <text evidence="1">The sequence shown here is derived from an EMBL/GenBank/DDBJ whole genome shotgun (WGS) entry which is preliminary data.</text>
</comment>
<evidence type="ECO:0000313" key="2">
    <source>
        <dbReference type="Proteomes" id="UP000017984"/>
    </source>
</evidence>
<dbReference type="InterPro" id="IPR008983">
    <property type="entry name" value="Tumour_necrosis_fac-like_dom"/>
</dbReference>
<name>V6K604_STRRC</name>
<dbReference type="OrthoDB" id="3469224at2"/>
<accession>V6K604</accession>
<protein>
    <recommendedName>
        <fullName evidence="3">C1q domain-containing protein</fullName>
    </recommendedName>
</protein>
<dbReference type="STRING" id="1352936.M878_30745"/>
<dbReference type="EMBL" id="AWQX01000267">
    <property type="protein sequence ID" value="EST24394.1"/>
    <property type="molecule type" value="Genomic_DNA"/>
</dbReference>
<gene>
    <name evidence="1" type="ORF">M878_30745</name>
</gene>
<dbReference type="PATRIC" id="fig|1352936.5.peg.6403"/>
<evidence type="ECO:0000313" key="1">
    <source>
        <dbReference type="EMBL" id="EST24394.1"/>
    </source>
</evidence>
<dbReference type="HOGENOM" id="CLU_1517068_0_0_11"/>
<keyword evidence="2" id="KW-1185">Reference proteome</keyword>
<reference evidence="1 2" key="1">
    <citation type="journal article" date="2014" name="Genome Announc.">
        <title>Draft Genome Sequence of Streptomyces roseochromogenes subsp. oscitans DS 12.976, Producer of the Aminocoumarin Antibiotic Clorobiocin.</title>
        <authorList>
            <person name="Ruckert C."/>
            <person name="Kalinowski J."/>
            <person name="Heide L."/>
            <person name="Apel A.K."/>
        </authorList>
    </citation>
    <scope>NUCLEOTIDE SEQUENCE [LARGE SCALE GENOMIC DNA]</scope>
    <source>
        <strain evidence="1 2">DS 12.976</strain>
    </source>
</reference>
<dbReference type="Proteomes" id="UP000017984">
    <property type="component" value="Chromosome"/>
</dbReference>
<proteinExistence type="predicted"/>
<organism evidence="1 2">
    <name type="scientific">Streptomyces roseochromogenus subsp. oscitans DS 12.976</name>
    <dbReference type="NCBI Taxonomy" id="1352936"/>
    <lineage>
        <taxon>Bacteria</taxon>
        <taxon>Bacillati</taxon>
        <taxon>Actinomycetota</taxon>
        <taxon>Actinomycetes</taxon>
        <taxon>Kitasatosporales</taxon>
        <taxon>Streptomycetaceae</taxon>
        <taxon>Streptomyces</taxon>
    </lineage>
</organism>